<name>A0A6U9QFP9_9CHLO</name>
<dbReference type="EMBL" id="HBIS01002485">
    <property type="protein sequence ID" value="CAE0608396.1"/>
    <property type="molecule type" value="Transcribed_RNA"/>
</dbReference>
<accession>A0A6U9QFP9</accession>
<reference evidence="1" key="1">
    <citation type="submission" date="2021-01" db="EMBL/GenBank/DDBJ databases">
        <authorList>
            <person name="Corre E."/>
            <person name="Pelletier E."/>
            <person name="Niang G."/>
            <person name="Scheremetjew M."/>
            <person name="Finn R."/>
            <person name="Kale V."/>
            <person name="Holt S."/>
            <person name="Cochrane G."/>
            <person name="Meng A."/>
            <person name="Brown T."/>
            <person name="Cohen L."/>
        </authorList>
    </citation>
    <scope>NUCLEOTIDE SEQUENCE</scope>
    <source>
        <strain evidence="1">CCMP1897</strain>
    </source>
</reference>
<evidence type="ECO:0000313" key="2">
    <source>
        <dbReference type="EMBL" id="CAE0608395.1"/>
    </source>
</evidence>
<dbReference type="EMBL" id="HBIS01002483">
    <property type="protein sequence ID" value="CAE0608394.1"/>
    <property type="molecule type" value="Transcribed_RNA"/>
</dbReference>
<evidence type="ECO:0000313" key="3">
    <source>
        <dbReference type="EMBL" id="CAE0608396.1"/>
    </source>
</evidence>
<dbReference type="EMBL" id="HBIS01002484">
    <property type="protein sequence ID" value="CAE0608395.1"/>
    <property type="molecule type" value="Transcribed_RNA"/>
</dbReference>
<dbReference type="AlphaFoldDB" id="A0A6U9QFP9"/>
<evidence type="ECO:0000313" key="1">
    <source>
        <dbReference type="EMBL" id="CAE0608394.1"/>
    </source>
</evidence>
<gene>
    <name evidence="1" type="ORF">PSAL00342_LOCUS2211</name>
    <name evidence="2" type="ORF">PSAL00342_LOCUS2212</name>
    <name evidence="3" type="ORF">PSAL00342_LOCUS2213</name>
</gene>
<organism evidence="1">
    <name type="scientific">Picocystis salinarum</name>
    <dbReference type="NCBI Taxonomy" id="88271"/>
    <lineage>
        <taxon>Eukaryota</taxon>
        <taxon>Viridiplantae</taxon>
        <taxon>Chlorophyta</taxon>
        <taxon>Picocystophyceae</taxon>
        <taxon>Picocystales</taxon>
        <taxon>Picocystaceae</taxon>
        <taxon>Picocystis</taxon>
    </lineage>
</organism>
<protein>
    <submittedName>
        <fullName evidence="1">Uncharacterized protein</fullName>
    </submittedName>
</protein>
<sequence>MFVMEEKKPIPLVYDRTRTGKLACAKELGNVAIAAIPESRKGEGDFHAGEGGFLASVKASSRPRSRLALHCAIGTLNATTVLQAFELQPTLAFDLSSTPPARKQVQGPTLALQSMEISRSGNVRQDFHSMVNTAGLNHVLFANVSDKAFWMHQLQCLDGWLGRDSRLFFLWHNGRSIPCLLGYRKRRKGGSILVLGTFSMRFENVRYNAPHSYASELDILDSVHQLRKSERLKNLMPLIAQDGHLWNDQSNVVFWFMDAMGGPNNRPSLLHWSGSLERTSPYIERSNPDFLLKDCQQFTGWRGNGPLVQFTEKLWLGIVHRWHPVPKSDADALGRNYSNIPALFEADRANGLPTRCYGTGIIAEGHYVMEADPATGWNMPFAFIMGLVHLGRVRDHHEGTVHRFLLSAGLNDFVPVLSRIDVFIPG</sequence>
<proteinExistence type="predicted"/>